<dbReference type="Proteomes" id="UP001160148">
    <property type="component" value="Unassembled WGS sequence"/>
</dbReference>
<gene>
    <name evidence="1" type="ORF">MEUPH1_LOCUS21393</name>
</gene>
<reference evidence="1 2" key="1">
    <citation type="submission" date="2023-01" db="EMBL/GenBank/DDBJ databases">
        <authorList>
            <person name="Whitehead M."/>
        </authorList>
    </citation>
    <scope>NUCLEOTIDE SEQUENCE [LARGE SCALE GENOMIC DNA]</scope>
</reference>
<comment type="caution">
    <text evidence="1">The sequence shown here is derived from an EMBL/GenBank/DDBJ whole genome shotgun (WGS) entry which is preliminary data.</text>
</comment>
<dbReference type="PANTHER" id="PTHR47326">
    <property type="entry name" value="TRANSPOSABLE ELEMENT TC3 TRANSPOSASE-LIKE PROTEIN"/>
    <property type="match status" value="1"/>
</dbReference>
<evidence type="ECO:0000313" key="1">
    <source>
        <dbReference type="EMBL" id="CAI6366855.1"/>
    </source>
</evidence>
<protein>
    <submittedName>
        <fullName evidence="1">Uncharacterized protein</fullName>
    </submittedName>
</protein>
<accession>A0AAV0XEP6</accession>
<proteinExistence type="predicted"/>
<dbReference type="PANTHER" id="PTHR47326:SF1">
    <property type="entry name" value="HTH PSQ-TYPE DOMAIN-CONTAINING PROTEIN"/>
    <property type="match status" value="1"/>
</dbReference>
<organism evidence="1 2">
    <name type="scientific">Macrosiphum euphorbiae</name>
    <name type="common">potato aphid</name>
    <dbReference type="NCBI Taxonomy" id="13131"/>
    <lineage>
        <taxon>Eukaryota</taxon>
        <taxon>Metazoa</taxon>
        <taxon>Ecdysozoa</taxon>
        <taxon>Arthropoda</taxon>
        <taxon>Hexapoda</taxon>
        <taxon>Insecta</taxon>
        <taxon>Pterygota</taxon>
        <taxon>Neoptera</taxon>
        <taxon>Paraneoptera</taxon>
        <taxon>Hemiptera</taxon>
        <taxon>Sternorrhyncha</taxon>
        <taxon>Aphidomorpha</taxon>
        <taxon>Aphidoidea</taxon>
        <taxon>Aphididae</taxon>
        <taxon>Macrosiphini</taxon>
        <taxon>Macrosiphum</taxon>
    </lineage>
</organism>
<dbReference type="AlphaFoldDB" id="A0AAV0XEP6"/>
<keyword evidence="2" id="KW-1185">Reference proteome</keyword>
<evidence type="ECO:0000313" key="2">
    <source>
        <dbReference type="Proteomes" id="UP001160148"/>
    </source>
</evidence>
<name>A0AAV0XEP6_9HEMI</name>
<dbReference type="Gene3D" id="3.30.420.10">
    <property type="entry name" value="Ribonuclease H-like superfamily/Ribonuclease H"/>
    <property type="match status" value="1"/>
</dbReference>
<dbReference type="InterPro" id="IPR036397">
    <property type="entry name" value="RNaseH_sf"/>
</dbReference>
<dbReference type="GO" id="GO:0003676">
    <property type="term" value="F:nucleic acid binding"/>
    <property type="evidence" value="ECO:0007669"/>
    <property type="project" value="InterPro"/>
</dbReference>
<dbReference type="EMBL" id="CARXXK010000004">
    <property type="protein sequence ID" value="CAI6366855.1"/>
    <property type="molecule type" value="Genomic_DNA"/>
</dbReference>
<sequence>MLLHTKFEGRLISRCGDQNWPPRSCDLTPMDFFLWGYVKAHVYENKPRTIEELKEEIRRVIGELDPEMCQQVISNFVIRTKACQRSRGVHMPDMIFHT</sequence>